<dbReference type="EC" id="3.4.22.68" evidence="7"/>
<gene>
    <name evidence="7" type="ORF">CDL12_04455</name>
</gene>
<protein>
    <submittedName>
        <fullName evidence="7">Ulp1 peptidase</fullName>
        <ecNumber evidence="7">3.4.22.68</ecNumber>
    </submittedName>
</protein>
<dbReference type="GO" id="GO:0016926">
    <property type="term" value="P:protein desumoylation"/>
    <property type="evidence" value="ECO:0007669"/>
    <property type="project" value="UniProtKB-ARBA"/>
</dbReference>
<dbReference type="PANTHER" id="PTHR46915:SF6">
    <property type="entry name" value="CYSTEINE PROTEINASES SUPERFAMILY PROTEIN"/>
    <property type="match status" value="1"/>
</dbReference>
<dbReference type="OrthoDB" id="1939479at2759"/>
<comment type="caution">
    <text evidence="7">The sequence shown here is derived from an EMBL/GenBank/DDBJ whole genome shotgun (WGS) entry which is preliminary data.</text>
</comment>
<dbReference type="InterPro" id="IPR038765">
    <property type="entry name" value="Papain-like_cys_pep_sf"/>
</dbReference>
<reference evidence="8" key="1">
    <citation type="journal article" date="2018" name="Gigascience">
        <title>Genome assembly of the Pink Ipe (Handroanthus impetiginosus, Bignoniaceae), a highly valued, ecologically keystone Neotropical timber forest tree.</title>
        <authorList>
            <person name="Silva-Junior O.B."/>
            <person name="Grattapaglia D."/>
            <person name="Novaes E."/>
            <person name="Collevatti R.G."/>
        </authorList>
    </citation>
    <scope>NUCLEOTIDE SEQUENCE [LARGE SCALE GENOMIC DNA]</scope>
    <source>
        <strain evidence="8">cv. UFG-1</strain>
    </source>
</reference>
<dbReference type="STRING" id="429701.A0A2G9HZC4"/>
<evidence type="ECO:0000259" key="6">
    <source>
        <dbReference type="PROSITE" id="PS50600"/>
    </source>
</evidence>
<dbReference type="GO" id="GO:0008234">
    <property type="term" value="F:cysteine-type peptidase activity"/>
    <property type="evidence" value="ECO:0007669"/>
    <property type="project" value="UniProtKB-KW"/>
</dbReference>
<evidence type="ECO:0000256" key="4">
    <source>
        <dbReference type="ARBA" id="ARBA00022807"/>
    </source>
</evidence>
<name>A0A2G9HZC4_9LAMI</name>
<evidence type="ECO:0000256" key="5">
    <source>
        <dbReference type="SAM" id="MobiDB-lite"/>
    </source>
</evidence>
<keyword evidence="2" id="KW-0645">Protease</keyword>
<comment type="similarity">
    <text evidence="1">Belongs to the peptidase C48 family.</text>
</comment>
<dbReference type="EMBL" id="NKXS01000686">
    <property type="protein sequence ID" value="PIN22859.1"/>
    <property type="molecule type" value="Genomic_DNA"/>
</dbReference>
<feature type="domain" description="Ubiquitin-like protease family profile" evidence="6">
    <location>
        <begin position="1"/>
        <end position="187"/>
    </location>
</feature>
<evidence type="ECO:0000256" key="3">
    <source>
        <dbReference type="ARBA" id="ARBA00022801"/>
    </source>
</evidence>
<dbReference type="PROSITE" id="PS50600">
    <property type="entry name" value="ULP_PROTEASE"/>
    <property type="match status" value="1"/>
</dbReference>
<keyword evidence="8" id="KW-1185">Reference proteome</keyword>
<accession>A0A2G9HZC4</accession>
<dbReference type="PANTHER" id="PTHR46915">
    <property type="entry name" value="UBIQUITIN-LIKE PROTEASE 4-RELATED"/>
    <property type="match status" value="1"/>
</dbReference>
<feature type="region of interest" description="Disordered" evidence="5">
    <location>
        <begin position="1"/>
        <end position="20"/>
    </location>
</feature>
<dbReference type="Gene3D" id="3.40.395.10">
    <property type="entry name" value="Adenoviral Proteinase, Chain A"/>
    <property type="match status" value="1"/>
</dbReference>
<evidence type="ECO:0000256" key="2">
    <source>
        <dbReference type="ARBA" id="ARBA00022670"/>
    </source>
</evidence>
<dbReference type="AlphaFoldDB" id="A0A2G9HZC4"/>
<evidence type="ECO:0000313" key="7">
    <source>
        <dbReference type="EMBL" id="PIN22859.1"/>
    </source>
</evidence>
<keyword evidence="4" id="KW-0788">Thiol protease</keyword>
<organism evidence="7 8">
    <name type="scientific">Handroanthus impetiginosus</name>
    <dbReference type="NCBI Taxonomy" id="429701"/>
    <lineage>
        <taxon>Eukaryota</taxon>
        <taxon>Viridiplantae</taxon>
        <taxon>Streptophyta</taxon>
        <taxon>Embryophyta</taxon>
        <taxon>Tracheophyta</taxon>
        <taxon>Spermatophyta</taxon>
        <taxon>Magnoliopsida</taxon>
        <taxon>eudicotyledons</taxon>
        <taxon>Gunneridae</taxon>
        <taxon>Pentapetalae</taxon>
        <taxon>asterids</taxon>
        <taxon>lamiids</taxon>
        <taxon>Lamiales</taxon>
        <taxon>Bignoniaceae</taxon>
        <taxon>Crescentiina</taxon>
        <taxon>Tabebuia alliance</taxon>
        <taxon>Handroanthus</taxon>
    </lineage>
</organism>
<dbReference type="InterPro" id="IPR003653">
    <property type="entry name" value="Peptidase_C48_C"/>
</dbReference>
<proteinExistence type="inferred from homology"/>
<dbReference type="Pfam" id="PF02902">
    <property type="entry name" value="Peptidase_C48"/>
    <property type="match status" value="1"/>
</dbReference>
<evidence type="ECO:0000256" key="1">
    <source>
        <dbReference type="ARBA" id="ARBA00005234"/>
    </source>
</evidence>
<evidence type="ECO:0000313" key="8">
    <source>
        <dbReference type="Proteomes" id="UP000231279"/>
    </source>
</evidence>
<sequence>MAKRKQRKLASDLSDGGVSSTSAGVGGFEVLKGYLHAHPILKSLKEDKVINCYNLEISSSTEIPRGRRSKRRVKREIVTVQDAAPSLYWDSVAARSHWFLLIFCHFGESPQSETKNRCMLLLDSLQDANSKQLEPGIRRFVFDIFKKEERPEKNELINKIPLLIPKVPQQKGGEECGFFVLYYIHLFLDKAPDIGSFSLGCPNFVSFFIFVLQPLYKINTLFHGYIVTFSLWMMHLDERRLVHT</sequence>
<dbReference type="Proteomes" id="UP000231279">
    <property type="component" value="Unassembled WGS sequence"/>
</dbReference>
<keyword evidence="3 7" id="KW-0378">Hydrolase</keyword>
<dbReference type="GO" id="GO:0006508">
    <property type="term" value="P:proteolysis"/>
    <property type="evidence" value="ECO:0007669"/>
    <property type="project" value="UniProtKB-KW"/>
</dbReference>
<dbReference type="SUPFAM" id="SSF54001">
    <property type="entry name" value="Cysteine proteinases"/>
    <property type="match status" value="1"/>
</dbReference>